<dbReference type="AlphaFoldDB" id="A0A8H5FH22"/>
<keyword evidence="1" id="KW-0472">Membrane</keyword>
<protein>
    <submittedName>
        <fullName evidence="2">Uncharacterized protein</fullName>
    </submittedName>
</protein>
<comment type="caution">
    <text evidence="2">The sequence shown here is derived from an EMBL/GenBank/DDBJ whole genome shotgun (WGS) entry which is preliminary data.</text>
</comment>
<evidence type="ECO:0000313" key="2">
    <source>
        <dbReference type="EMBL" id="KAF5336297.1"/>
    </source>
</evidence>
<keyword evidence="3" id="KW-1185">Reference proteome</keyword>
<feature type="transmembrane region" description="Helical" evidence="1">
    <location>
        <begin position="66"/>
        <end position="88"/>
    </location>
</feature>
<name>A0A8H5FH22_9AGAR</name>
<feature type="transmembrane region" description="Helical" evidence="1">
    <location>
        <begin position="94"/>
        <end position="117"/>
    </location>
</feature>
<feature type="transmembrane region" description="Helical" evidence="1">
    <location>
        <begin position="253"/>
        <end position="274"/>
    </location>
</feature>
<evidence type="ECO:0000256" key="1">
    <source>
        <dbReference type="SAM" id="Phobius"/>
    </source>
</evidence>
<keyword evidence="1" id="KW-1133">Transmembrane helix</keyword>
<feature type="transmembrane region" description="Helical" evidence="1">
    <location>
        <begin position="230"/>
        <end position="247"/>
    </location>
</feature>
<proteinExistence type="predicted"/>
<accession>A0A8H5FH22</accession>
<dbReference type="EMBL" id="JAACJM010000228">
    <property type="protein sequence ID" value="KAF5336297.1"/>
    <property type="molecule type" value="Genomic_DNA"/>
</dbReference>
<feature type="transmembrane region" description="Helical" evidence="1">
    <location>
        <begin position="129"/>
        <end position="150"/>
    </location>
</feature>
<dbReference type="Proteomes" id="UP000559256">
    <property type="component" value="Unassembled WGS sequence"/>
</dbReference>
<sequence>MSNETAPSLPNPFTPLAFLPPDIANQFEVSRYLTAVTLGGYIWDSAVNLESDYQLLFKHKIRYPTIIYYLSRIGTLGYIISSFTFQVGNGPDCHALQVAFAIFYVMSTAFTSLLFVFRVIAVWNKDKMVIAVFTLLWLGTLGGALTIPFGSSGGRIATTRACILTRDEDYTEATAIASMINDSAVFFAITYRILVNSLLEENLSAQFKAFFGRRFLPRLSKNLLQGGQHYYLVALSGNIVLLVLLKLSSLPVVYHAMGTLPVLAVTNSMACIVYRKIKFGLISPDGTSNYQSFHITSAFHAASGRQDATNSSLPMHIVRRNGGFAGSGPSATLHGSASLPSLHIPEDKDLPYDVKPQHVV</sequence>
<gene>
    <name evidence="2" type="ORF">D9758_014487</name>
</gene>
<organism evidence="2 3">
    <name type="scientific">Tetrapyrgos nigripes</name>
    <dbReference type="NCBI Taxonomy" id="182062"/>
    <lineage>
        <taxon>Eukaryota</taxon>
        <taxon>Fungi</taxon>
        <taxon>Dikarya</taxon>
        <taxon>Basidiomycota</taxon>
        <taxon>Agaricomycotina</taxon>
        <taxon>Agaricomycetes</taxon>
        <taxon>Agaricomycetidae</taxon>
        <taxon>Agaricales</taxon>
        <taxon>Marasmiineae</taxon>
        <taxon>Marasmiaceae</taxon>
        <taxon>Tetrapyrgos</taxon>
    </lineage>
</organism>
<evidence type="ECO:0000313" key="3">
    <source>
        <dbReference type="Proteomes" id="UP000559256"/>
    </source>
</evidence>
<keyword evidence="1" id="KW-0812">Transmembrane</keyword>
<dbReference type="OrthoDB" id="3038990at2759"/>
<reference evidence="2 3" key="1">
    <citation type="journal article" date="2020" name="ISME J.">
        <title>Uncovering the hidden diversity of litter-decomposition mechanisms in mushroom-forming fungi.</title>
        <authorList>
            <person name="Floudas D."/>
            <person name="Bentzer J."/>
            <person name="Ahren D."/>
            <person name="Johansson T."/>
            <person name="Persson P."/>
            <person name="Tunlid A."/>
        </authorList>
    </citation>
    <scope>NUCLEOTIDE SEQUENCE [LARGE SCALE GENOMIC DNA]</scope>
    <source>
        <strain evidence="2 3">CBS 291.85</strain>
    </source>
</reference>